<dbReference type="SMART" id="SM01086">
    <property type="entry name" value="ClpB_D2-small"/>
    <property type="match status" value="1"/>
</dbReference>
<evidence type="ECO:0000313" key="7">
    <source>
        <dbReference type="EMBL" id="TSC93505.1"/>
    </source>
</evidence>
<dbReference type="GO" id="GO:0016887">
    <property type="term" value="F:ATP hydrolysis activity"/>
    <property type="evidence" value="ECO:0007669"/>
    <property type="project" value="InterPro"/>
</dbReference>
<feature type="transmembrane region" description="Helical" evidence="4">
    <location>
        <begin position="103"/>
        <end position="121"/>
    </location>
</feature>
<dbReference type="InterPro" id="IPR019489">
    <property type="entry name" value="Clp_ATPase_C"/>
</dbReference>
<dbReference type="PRINTS" id="PR00300">
    <property type="entry name" value="CLPPROTEASEA"/>
</dbReference>
<keyword evidence="1" id="KW-0547">Nucleotide-binding</keyword>
<dbReference type="PANTHER" id="PTHR11638">
    <property type="entry name" value="ATP-DEPENDENT CLP PROTEASE"/>
    <property type="match status" value="1"/>
</dbReference>
<name>A0A554LKU8_9BACT</name>
<dbReference type="Pfam" id="PF10431">
    <property type="entry name" value="ClpB_D2-small"/>
    <property type="match status" value="1"/>
</dbReference>
<dbReference type="EMBL" id="VMGK01000001">
    <property type="protein sequence ID" value="TSC93505.1"/>
    <property type="molecule type" value="Genomic_DNA"/>
</dbReference>
<feature type="domain" description="Clp ATPase C-terminal" evidence="6">
    <location>
        <begin position="805"/>
        <end position="890"/>
    </location>
</feature>
<keyword evidence="2" id="KW-0067">ATP-binding</keyword>
<dbReference type="GO" id="GO:0005737">
    <property type="term" value="C:cytoplasm"/>
    <property type="evidence" value="ECO:0007669"/>
    <property type="project" value="TreeGrafter"/>
</dbReference>
<evidence type="ECO:0000256" key="3">
    <source>
        <dbReference type="ARBA" id="ARBA00023186"/>
    </source>
</evidence>
<dbReference type="Pfam" id="PF17871">
    <property type="entry name" value="AAA_lid_9"/>
    <property type="match status" value="1"/>
</dbReference>
<dbReference type="Proteomes" id="UP000315689">
    <property type="component" value="Unassembled WGS sequence"/>
</dbReference>
<keyword evidence="4" id="KW-0812">Transmembrane</keyword>
<dbReference type="CDD" id="cd19499">
    <property type="entry name" value="RecA-like_ClpB_Hsp104-like"/>
    <property type="match status" value="1"/>
</dbReference>
<dbReference type="InterPro" id="IPR041546">
    <property type="entry name" value="ClpA/ClpB_AAA_lid"/>
</dbReference>
<keyword evidence="4" id="KW-1133">Transmembrane helix</keyword>
<evidence type="ECO:0000313" key="8">
    <source>
        <dbReference type="Proteomes" id="UP000315689"/>
    </source>
</evidence>
<dbReference type="PANTHER" id="PTHR11638:SF175">
    <property type="entry name" value="ATP-DEPENDENT CLP PROTEASE, ATP-BINDING SUBUNIT CLPC"/>
    <property type="match status" value="1"/>
</dbReference>
<dbReference type="Pfam" id="PF07724">
    <property type="entry name" value="AAA_2"/>
    <property type="match status" value="1"/>
</dbReference>
<gene>
    <name evidence="7" type="ORF">CEN89_42</name>
</gene>
<dbReference type="GO" id="GO:0005524">
    <property type="term" value="F:ATP binding"/>
    <property type="evidence" value="ECO:0007669"/>
    <property type="project" value="UniProtKB-KW"/>
</dbReference>
<comment type="caution">
    <text evidence="7">The sequence shown here is derived from an EMBL/GenBank/DDBJ whole genome shotgun (WGS) entry which is preliminary data.</text>
</comment>
<accession>A0A554LKU8</accession>
<evidence type="ECO:0000256" key="2">
    <source>
        <dbReference type="ARBA" id="ARBA00022840"/>
    </source>
</evidence>
<dbReference type="InterPro" id="IPR027417">
    <property type="entry name" value="P-loop_NTPase"/>
</dbReference>
<organism evidence="7 8">
    <name type="scientific">Candidatus Berkelbacteria bacterium Licking1014_7</name>
    <dbReference type="NCBI Taxonomy" id="2017147"/>
    <lineage>
        <taxon>Bacteria</taxon>
        <taxon>Candidatus Berkelbacteria</taxon>
    </lineage>
</organism>
<dbReference type="InterPro" id="IPR001270">
    <property type="entry name" value="ClpA/B"/>
</dbReference>
<feature type="transmembrane region" description="Helical" evidence="4">
    <location>
        <begin position="127"/>
        <end position="146"/>
    </location>
</feature>
<dbReference type="CDD" id="cd00009">
    <property type="entry name" value="AAA"/>
    <property type="match status" value="1"/>
</dbReference>
<evidence type="ECO:0000259" key="6">
    <source>
        <dbReference type="SMART" id="SM01086"/>
    </source>
</evidence>
<proteinExistence type="predicted"/>
<evidence type="ECO:0000259" key="5">
    <source>
        <dbReference type="SMART" id="SM00382"/>
    </source>
</evidence>
<feature type="transmembrane region" description="Helical" evidence="4">
    <location>
        <begin position="73"/>
        <end position="96"/>
    </location>
</feature>
<dbReference type="AlphaFoldDB" id="A0A554LKU8"/>
<dbReference type="Gene3D" id="1.10.8.60">
    <property type="match status" value="2"/>
</dbReference>
<keyword evidence="3" id="KW-0143">Chaperone</keyword>
<evidence type="ECO:0000256" key="4">
    <source>
        <dbReference type="SAM" id="Phobius"/>
    </source>
</evidence>
<dbReference type="Gene3D" id="3.40.50.300">
    <property type="entry name" value="P-loop containing nucleotide triphosphate hydrolases"/>
    <property type="match status" value="2"/>
</dbReference>
<dbReference type="SMART" id="SM00382">
    <property type="entry name" value="AAA"/>
    <property type="match status" value="2"/>
</dbReference>
<evidence type="ECO:0000256" key="1">
    <source>
        <dbReference type="ARBA" id="ARBA00022741"/>
    </source>
</evidence>
<reference evidence="7 8" key="1">
    <citation type="submission" date="2017-07" db="EMBL/GenBank/DDBJ databases">
        <title>Mechanisms for carbon and nitrogen cycling indicate functional differentiation within the Candidate Phyla Radiation.</title>
        <authorList>
            <person name="Danczak R.E."/>
            <person name="Johnston M.D."/>
            <person name="Kenah C."/>
            <person name="Slattery M."/>
            <person name="Wrighton K.C."/>
            <person name="Wilkins M.J."/>
        </authorList>
    </citation>
    <scope>NUCLEOTIDE SEQUENCE [LARGE SCALE GENOMIC DNA]</scope>
    <source>
        <strain evidence="7">Licking1014_7</strain>
    </source>
</reference>
<dbReference type="SUPFAM" id="SSF52540">
    <property type="entry name" value="P-loop containing nucleoside triphosphate hydrolases"/>
    <property type="match status" value="2"/>
</dbReference>
<keyword evidence="4" id="KW-0472">Membrane</keyword>
<evidence type="ECO:0008006" key="9">
    <source>
        <dbReference type="Google" id="ProtNLM"/>
    </source>
</evidence>
<dbReference type="InterPro" id="IPR050130">
    <property type="entry name" value="ClpA_ClpB"/>
</dbReference>
<feature type="domain" description="AAA+ ATPase" evidence="5">
    <location>
        <begin position="637"/>
        <end position="775"/>
    </location>
</feature>
<dbReference type="Pfam" id="PF00004">
    <property type="entry name" value="AAA"/>
    <property type="match status" value="1"/>
</dbReference>
<sequence length="890" mass="100665">MGFLSWYYPTGILQVGKIFIFALRWEIETFSIFELARTLFSPWRRDIIYAVHPTLQQLFQIFALNLASRFFGLIIRLVTLIAGLLIVVISLIFFILLFAALAFLPLSLPLILVSSALLFFYHPFSPFAYLALLIFIILAHIIFELYQKPYLKNPPLPESLVEAIVKLHRSESINLAPFLDFEAKQIFLKSPNLSELRKRLIESQKARFIFSRAAINPLTLPENHHISATAEQFLLFAGEQAVLEKHQRIEEGDLILALAHFDPTLTHILASQNLDQKDLAQIVYWQTHLWKIYYPVSVFIQPANFQTTGGIAKNWASGYTPVLDEFSSDITEMVVSKKLDYIYLAHRTNTEQIETVLSRSGKHNVILVGPPGIGKQTTVMGLARKILIGKTLPQIAHKRVVRVDLNTALSASSGQEVEQRLIRILSEVSRAGNVILYIEDIERLFENRNLALGAINATQILLPFLNSTRMQLIATTTNQSYNSFIINQPGLSEAFEKIDIKEPNMSQSLRIAEEVAPQIEVKTNTFFLYGALKEIVNQADRLFASRRFPQKAIDLTDEIASFASKNNLKIITPQIVDQYISTKTNVPIAEANAQQKQTLLNLETKLHNNMVNQEQAVKAVADALRRSFAGVASQGKPMGNFLFIGPTGVGKTQLARSLAEVFFGSQKQILRLDMSEFQQTEDIYRLIGEQKANIPGILTARIREKPFTLLLLDEIEKAHPNILNLFLQILDEGQITDTFGEKAYFKNALIIATSNAGSNFIRQELEKNAPMEQISPKLLDYIQNQKIFTPEFLNRFDAIIAFRSLKIEELEQVMEIKIRKLNHQLKNKVMVNLSGQAIKKLAILGQDPEFGARALERVLQDKVENLVANAILNNQVAANQTFVISEKMIK</sequence>
<dbReference type="InterPro" id="IPR003593">
    <property type="entry name" value="AAA+_ATPase"/>
</dbReference>
<dbReference type="GO" id="GO:0034605">
    <property type="term" value="P:cellular response to heat"/>
    <property type="evidence" value="ECO:0007669"/>
    <property type="project" value="TreeGrafter"/>
</dbReference>
<feature type="domain" description="AAA+ ATPase" evidence="5">
    <location>
        <begin position="361"/>
        <end position="504"/>
    </location>
</feature>
<protein>
    <recommendedName>
        <fullName evidence="9">ATP-dependent Clp protease ATP-binding subunit ClpC</fullName>
    </recommendedName>
</protein>
<dbReference type="InterPro" id="IPR003959">
    <property type="entry name" value="ATPase_AAA_core"/>
</dbReference>